<gene>
    <name evidence="2" type="ORF">C7H19_05595</name>
</gene>
<dbReference type="Gene3D" id="3.30.920.70">
    <property type="match status" value="1"/>
</dbReference>
<dbReference type="InterPro" id="IPR040614">
    <property type="entry name" value="VCH_CASS14"/>
</dbReference>
<evidence type="ECO:0000313" key="3">
    <source>
        <dbReference type="Proteomes" id="UP000239001"/>
    </source>
</evidence>
<name>A0A2T1M188_9CHRO</name>
<evidence type="ECO:0000313" key="2">
    <source>
        <dbReference type="EMBL" id="PSF38458.1"/>
    </source>
</evidence>
<protein>
    <recommendedName>
        <fullName evidence="1">Integron cassette protein VCH-CASS1 chain domain-containing protein</fullName>
    </recommendedName>
</protein>
<dbReference type="AlphaFoldDB" id="A0A2T1M188"/>
<organism evidence="2 3">
    <name type="scientific">Aphanothece hegewaldii CCALA 016</name>
    <dbReference type="NCBI Taxonomy" id="2107694"/>
    <lineage>
        <taxon>Bacteria</taxon>
        <taxon>Bacillati</taxon>
        <taxon>Cyanobacteriota</taxon>
        <taxon>Cyanophyceae</taxon>
        <taxon>Oscillatoriophycideae</taxon>
        <taxon>Chroococcales</taxon>
        <taxon>Aphanothecaceae</taxon>
        <taxon>Aphanothece</taxon>
    </lineage>
</organism>
<feature type="domain" description="Integron cassette protein VCH-CASS1 chain" evidence="1">
    <location>
        <begin position="11"/>
        <end position="105"/>
    </location>
</feature>
<reference evidence="2 3" key="1">
    <citation type="submission" date="2018-03" db="EMBL/GenBank/DDBJ databases">
        <title>The ancient ancestry and fast evolution of plastids.</title>
        <authorList>
            <person name="Moore K.R."/>
            <person name="Magnabosco C."/>
            <person name="Momper L."/>
            <person name="Gold D.A."/>
            <person name="Bosak T."/>
            <person name="Fournier G.P."/>
        </authorList>
    </citation>
    <scope>NUCLEOTIDE SEQUENCE [LARGE SCALE GENOMIC DNA]</scope>
    <source>
        <strain evidence="2 3">CCALA 016</strain>
    </source>
</reference>
<dbReference type="EMBL" id="PXOH01000004">
    <property type="protein sequence ID" value="PSF38458.1"/>
    <property type="molecule type" value="Genomic_DNA"/>
</dbReference>
<keyword evidence="3" id="KW-1185">Reference proteome</keyword>
<comment type="caution">
    <text evidence="2">The sequence shown here is derived from an EMBL/GenBank/DDBJ whole genome shotgun (WGS) entry which is preliminary data.</text>
</comment>
<sequence length="114" mass="13191">MALKLTDINMLQDYINGMMARVDHHGGPVNEIILALIGAILWKKDEDRPILIREKNGSSKNLIWTHIKGVKYAFCYNHFTQEIEMYKNGMKGELITTFTNETSFKDIRKVFSNL</sequence>
<dbReference type="RefSeq" id="WP_106455901.1">
    <property type="nucleotide sequence ID" value="NZ_PXOH01000004.1"/>
</dbReference>
<dbReference type="Proteomes" id="UP000239001">
    <property type="component" value="Unassembled WGS sequence"/>
</dbReference>
<accession>A0A2T1M188</accession>
<reference evidence="2 3" key="2">
    <citation type="submission" date="2018-03" db="EMBL/GenBank/DDBJ databases">
        <authorList>
            <person name="Keele B.F."/>
        </authorList>
    </citation>
    <scope>NUCLEOTIDE SEQUENCE [LARGE SCALE GENOMIC DNA]</scope>
    <source>
        <strain evidence="2 3">CCALA 016</strain>
    </source>
</reference>
<evidence type="ECO:0000259" key="1">
    <source>
        <dbReference type="Pfam" id="PF18315"/>
    </source>
</evidence>
<dbReference type="Pfam" id="PF18315">
    <property type="entry name" value="VCH_CASS14"/>
    <property type="match status" value="1"/>
</dbReference>
<dbReference type="OrthoDB" id="1444132at2"/>
<proteinExistence type="predicted"/>